<protein>
    <submittedName>
        <fullName evidence="1">Uncharacterized protein</fullName>
    </submittedName>
</protein>
<proteinExistence type="predicted"/>
<organism evidence="1 2">
    <name type="scientific">Novipirellula galeiformis</name>
    <dbReference type="NCBI Taxonomy" id="2528004"/>
    <lineage>
        <taxon>Bacteria</taxon>
        <taxon>Pseudomonadati</taxon>
        <taxon>Planctomycetota</taxon>
        <taxon>Planctomycetia</taxon>
        <taxon>Pirellulales</taxon>
        <taxon>Pirellulaceae</taxon>
        <taxon>Novipirellula</taxon>
    </lineage>
</organism>
<dbReference type="AlphaFoldDB" id="A0A5C6CGE9"/>
<gene>
    <name evidence="1" type="ORF">Pla52o_29240</name>
</gene>
<evidence type="ECO:0000313" key="2">
    <source>
        <dbReference type="Proteomes" id="UP000316304"/>
    </source>
</evidence>
<evidence type="ECO:0000313" key="1">
    <source>
        <dbReference type="EMBL" id="TWU23388.1"/>
    </source>
</evidence>
<dbReference type="EMBL" id="SJPT01000004">
    <property type="protein sequence ID" value="TWU23388.1"/>
    <property type="molecule type" value="Genomic_DNA"/>
</dbReference>
<sequence>MKAIDFATERDEMVKRQIEAQTVCVVSSTISKHAFQRSKHQIDHRSS</sequence>
<name>A0A5C6CGE9_9BACT</name>
<reference evidence="1 2" key="1">
    <citation type="submission" date="2019-02" db="EMBL/GenBank/DDBJ databases">
        <title>Deep-cultivation of Planctomycetes and their phenomic and genomic characterization uncovers novel biology.</title>
        <authorList>
            <person name="Wiegand S."/>
            <person name="Jogler M."/>
            <person name="Boedeker C."/>
            <person name="Pinto D."/>
            <person name="Vollmers J."/>
            <person name="Rivas-Marin E."/>
            <person name="Kohn T."/>
            <person name="Peeters S.H."/>
            <person name="Heuer A."/>
            <person name="Rast P."/>
            <person name="Oberbeckmann S."/>
            <person name="Bunk B."/>
            <person name="Jeske O."/>
            <person name="Meyerdierks A."/>
            <person name="Storesund J.E."/>
            <person name="Kallscheuer N."/>
            <person name="Luecker S."/>
            <person name="Lage O.M."/>
            <person name="Pohl T."/>
            <person name="Merkel B.J."/>
            <person name="Hornburger P."/>
            <person name="Mueller R.-W."/>
            <person name="Bruemmer F."/>
            <person name="Labrenz M."/>
            <person name="Spormann A.M."/>
            <person name="Op Den Camp H."/>
            <person name="Overmann J."/>
            <person name="Amann R."/>
            <person name="Jetten M.S.M."/>
            <person name="Mascher T."/>
            <person name="Medema M.H."/>
            <person name="Devos D.P."/>
            <person name="Kaster A.-K."/>
            <person name="Ovreas L."/>
            <person name="Rohde M."/>
            <person name="Galperin M.Y."/>
            <person name="Jogler C."/>
        </authorList>
    </citation>
    <scope>NUCLEOTIDE SEQUENCE [LARGE SCALE GENOMIC DNA]</scope>
    <source>
        <strain evidence="1 2">Pla52o</strain>
    </source>
</reference>
<comment type="caution">
    <text evidence="1">The sequence shown here is derived from an EMBL/GenBank/DDBJ whole genome shotgun (WGS) entry which is preliminary data.</text>
</comment>
<accession>A0A5C6CGE9</accession>
<dbReference type="Proteomes" id="UP000316304">
    <property type="component" value="Unassembled WGS sequence"/>
</dbReference>
<keyword evidence="2" id="KW-1185">Reference proteome</keyword>